<proteinExistence type="predicted"/>
<feature type="compositionally biased region" description="Acidic residues" evidence="1">
    <location>
        <begin position="352"/>
        <end position="362"/>
    </location>
</feature>
<comment type="caution">
    <text evidence="2">The sequence shown here is derived from an EMBL/GenBank/DDBJ whole genome shotgun (WGS) entry which is preliminary data.</text>
</comment>
<feature type="region of interest" description="Disordered" evidence="1">
    <location>
        <begin position="342"/>
        <end position="362"/>
    </location>
</feature>
<sequence length="362" mass="41016">MLKQTDRLVRLAVVKMIITAFQHLQRLTPQIGDSQPLRLSESRYKRTLQIYKIVAPPSFFAGPATNAICSEAREKRDFDLLSVVNQMFSIDSEITPRKSIRNSLAACLPVSKTEFIDVQASQLSLARLLFEAPTATHPTAPWNRSSPRRIYSDVTVVLVNKIVSILNFPHFQIPEMEQNSLQIGTLSTPKHSLKQAGSRHLTMTGGGQRGIDIRTPAHKKIPAFSIYQDEPSKKIDDQESIKADVPKPVTVPPKEEAEDYEDWPIESCGLPDPIDDPFEPPFSAEYEDVVLTEDPDEESERESEIFACFKLPSIYETEAFDLEAFSRQYADVFEGIFIPKDEEPFDYSYGDISDDDWDPEEQ</sequence>
<dbReference type="AlphaFoldDB" id="A0A4U5NHR1"/>
<dbReference type="EMBL" id="AZBU02000004">
    <property type="protein sequence ID" value="TKR82618.1"/>
    <property type="molecule type" value="Genomic_DNA"/>
</dbReference>
<evidence type="ECO:0000256" key="1">
    <source>
        <dbReference type="SAM" id="MobiDB-lite"/>
    </source>
</evidence>
<keyword evidence="3" id="KW-1185">Reference proteome</keyword>
<protein>
    <submittedName>
        <fullName evidence="2">Uncharacterized protein</fullName>
    </submittedName>
</protein>
<dbReference type="Proteomes" id="UP000298663">
    <property type="component" value="Unassembled WGS sequence"/>
</dbReference>
<organism evidence="2 3">
    <name type="scientific">Steinernema carpocapsae</name>
    <name type="common">Entomopathogenic nematode</name>
    <dbReference type="NCBI Taxonomy" id="34508"/>
    <lineage>
        <taxon>Eukaryota</taxon>
        <taxon>Metazoa</taxon>
        <taxon>Ecdysozoa</taxon>
        <taxon>Nematoda</taxon>
        <taxon>Chromadorea</taxon>
        <taxon>Rhabditida</taxon>
        <taxon>Tylenchina</taxon>
        <taxon>Panagrolaimomorpha</taxon>
        <taxon>Strongyloidoidea</taxon>
        <taxon>Steinernematidae</taxon>
        <taxon>Steinernema</taxon>
    </lineage>
</organism>
<gene>
    <name evidence="2" type="ORF">L596_016311</name>
</gene>
<reference evidence="2 3" key="2">
    <citation type="journal article" date="2019" name="G3 (Bethesda)">
        <title>Hybrid Assembly of the Genome of the Entomopathogenic Nematode Steinernema carpocapsae Identifies the X-Chromosome.</title>
        <authorList>
            <person name="Serra L."/>
            <person name="Macchietto M."/>
            <person name="Macias-Munoz A."/>
            <person name="McGill C.J."/>
            <person name="Rodriguez I.M."/>
            <person name="Rodriguez B."/>
            <person name="Murad R."/>
            <person name="Mortazavi A."/>
        </authorList>
    </citation>
    <scope>NUCLEOTIDE SEQUENCE [LARGE SCALE GENOMIC DNA]</scope>
    <source>
        <strain evidence="2 3">ALL</strain>
    </source>
</reference>
<reference evidence="2 3" key="1">
    <citation type="journal article" date="2015" name="Genome Biol.">
        <title>Comparative genomics of Steinernema reveals deeply conserved gene regulatory networks.</title>
        <authorList>
            <person name="Dillman A.R."/>
            <person name="Macchietto M."/>
            <person name="Porter C.F."/>
            <person name="Rogers A."/>
            <person name="Williams B."/>
            <person name="Antoshechkin I."/>
            <person name="Lee M.M."/>
            <person name="Goodwin Z."/>
            <person name="Lu X."/>
            <person name="Lewis E.E."/>
            <person name="Goodrich-Blair H."/>
            <person name="Stock S.P."/>
            <person name="Adams B.J."/>
            <person name="Sternberg P.W."/>
            <person name="Mortazavi A."/>
        </authorList>
    </citation>
    <scope>NUCLEOTIDE SEQUENCE [LARGE SCALE GENOMIC DNA]</scope>
    <source>
        <strain evidence="2 3">ALL</strain>
    </source>
</reference>
<name>A0A4U5NHR1_STECR</name>
<evidence type="ECO:0000313" key="3">
    <source>
        <dbReference type="Proteomes" id="UP000298663"/>
    </source>
</evidence>
<evidence type="ECO:0000313" key="2">
    <source>
        <dbReference type="EMBL" id="TKR82618.1"/>
    </source>
</evidence>
<accession>A0A4U5NHR1</accession>